<evidence type="ECO:0000313" key="2">
    <source>
        <dbReference type="EMBL" id="WDE13105.1"/>
    </source>
</evidence>
<proteinExistence type="predicted"/>
<dbReference type="RefSeq" id="WP_274053447.1">
    <property type="nucleotide sequence ID" value="NZ_CP059693.1"/>
</dbReference>
<dbReference type="EMBL" id="CP059693">
    <property type="protein sequence ID" value="WDE13105.1"/>
    <property type="molecule type" value="Genomic_DNA"/>
</dbReference>
<evidence type="ECO:0000313" key="3">
    <source>
        <dbReference type="Proteomes" id="UP001215231"/>
    </source>
</evidence>
<name>A0ABY7VJF8_9GAMM</name>
<sequence length="208" mass="22535">MTKFNLLVFIQLLFFSCFSQASLISFGEFSNSLGDWHDASANGSVFAEDGVAKLASGSGNSPYSSVLVLGDDGNFAFNDALLIDSVNTLLHFDLWFFESEKDNSESGSSSFTDNISLAVYDAVDSSFDILMQNINVSALQTTFTLDLSALAGRYVAFSFELADENDGYNAVFALDNVFLSSATSVPEPSSLLLFFALLIPVFGRKHLI</sequence>
<dbReference type="PROSITE" id="PS51257">
    <property type="entry name" value="PROKAR_LIPOPROTEIN"/>
    <property type="match status" value="1"/>
</dbReference>
<dbReference type="NCBIfam" id="TIGR02595">
    <property type="entry name" value="PEP_CTERM"/>
    <property type="match status" value="1"/>
</dbReference>
<accession>A0ABY7VJF8</accession>
<dbReference type="InterPro" id="IPR013424">
    <property type="entry name" value="Ice-binding_C"/>
</dbReference>
<keyword evidence="1" id="KW-0732">Signal</keyword>
<reference evidence="2 3" key="1">
    <citation type="journal article" date="2022" name="Mar. Drugs">
        <title>Bioassay-Guided Fractionation Leads to the Detection of Cholic Acid Generated by the Rare Thalassomonas sp.</title>
        <authorList>
            <person name="Pheiffer F."/>
            <person name="Schneider Y.K."/>
            <person name="Hansen E.H."/>
            <person name="Andersen J.H."/>
            <person name="Isaksson J."/>
            <person name="Busche T."/>
            <person name="R C."/>
            <person name="Kalinowski J."/>
            <person name="Zyl L.V."/>
            <person name="Trindade M."/>
        </authorList>
    </citation>
    <scope>NUCLEOTIDE SEQUENCE [LARGE SCALE GENOMIC DNA]</scope>
    <source>
        <strain evidence="2 3">A5K-61T</strain>
    </source>
</reference>
<evidence type="ECO:0000256" key="1">
    <source>
        <dbReference type="SAM" id="SignalP"/>
    </source>
</evidence>
<protein>
    <submittedName>
        <fullName evidence="2">PEP-CTERM sorting domain-containing protein</fullName>
    </submittedName>
</protein>
<keyword evidence="3" id="KW-1185">Reference proteome</keyword>
<dbReference type="Proteomes" id="UP001215231">
    <property type="component" value="Chromosome"/>
</dbReference>
<gene>
    <name evidence="2" type="ORF">H3N35_06575</name>
</gene>
<organism evidence="2 3">
    <name type="scientific">Thalassomonas haliotis</name>
    <dbReference type="NCBI Taxonomy" id="485448"/>
    <lineage>
        <taxon>Bacteria</taxon>
        <taxon>Pseudomonadati</taxon>
        <taxon>Pseudomonadota</taxon>
        <taxon>Gammaproteobacteria</taxon>
        <taxon>Alteromonadales</taxon>
        <taxon>Colwelliaceae</taxon>
        <taxon>Thalassomonas</taxon>
    </lineage>
</organism>
<feature type="signal peptide" evidence="1">
    <location>
        <begin position="1"/>
        <end position="21"/>
    </location>
</feature>
<feature type="chain" id="PRO_5047509678" evidence="1">
    <location>
        <begin position="22"/>
        <end position="208"/>
    </location>
</feature>